<evidence type="ECO:0000313" key="1">
    <source>
        <dbReference type="EMBL" id="MIT92021.1"/>
    </source>
</evidence>
<reference evidence="1" key="1">
    <citation type="submission" date="2018-08" db="EMBL/GenBank/DDBJ databases">
        <authorList>
            <consortium name="GenomeTrakr network: Whole genome sequencing for foodborne pathogen traceback"/>
        </authorList>
    </citation>
    <scope>NUCLEOTIDE SEQUENCE [LARGE SCALE GENOMIC DNA]</scope>
    <source>
        <strain evidence="1">CFSAN034428</strain>
    </source>
</reference>
<gene>
    <name evidence="1" type="ORF">ATP91_17250</name>
</gene>
<protein>
    <submittedName>
        <fullName evidence="1">Uncharacterized protein</fullName>
    </submittedName>
</protein>
<proteinExistence type="predicted"/>
<dbReference type="RefSeq" id="WP_070800757.1">
    <property type="nucleotide sequence ID" value="NZ_CP075135.1"/>
</dbReference>
<sequence>MHNERNIKNNLTYYMNKSSSAASALLIVIEAMREAPNKKVYEKCIEALNFLSDEIYTRCMALDDLLEDGELDRFMSNRDIYNLLAERKKMEIKKED</sequence>
<accession>A0A3V7KBY6</accession>
<comment type="caution">
    <text evidence="1">The sequence shown here is derived from an EMBL/GenBank/DDBJ whole genome shotgun (WGS) entry which is preliminary data.</text>
</comment>
<dbReference type="AlphaFoldDB" id="A0A3V7KBY6"/>
<name>A0A3V7KBY6_SALER</name>
<dbReference type="EMBL" id="RSTU01000014">
    <property type="protein sequence ID" value="MIT92021.1"/>
    <property type="molecule type" value="Genomic_DNA"/>
</dbReference>
<organism evidence="1">
    <name type="scientific">Salmonella enterica</name>
    <name type="common">Salmonella choleraesuis</name>
    <dbReference type="NCBI Taxonomy" id="28901"/>
    <lineage>
        <taxon>Bacteria</taxon>
        <taxon>Pseudomonadati</taxon>
        <taxon>Pseudomonadota</taxon>
        <taxon>Gammaproteobacteria</taxon>
        <taxon>Enterobacterales</taxon>
        <taxon>Enterobacteriaceae</taxon>
        <taxon>Salmonella</taxon>
    </lineage>
</organism>
<dbReference type="Proteomes" id="UP000839515">
    <property type="component" value="Unassembled WGS sequence"/>
</dbReference>